<dbReference type="Pfam" id="PF00582">
    <property type="entry name" value="Usp"/>
    <property type="match status" value="1"/>
</dbReference>
<protein>
    <recommendedName>
        <fullName evidence="3">UspA domain-containing protein</fullName>
    </recommendedName>
</protein>
<comment type="similarity">
    <text evidence="1">Belongs to the universal stress protein A family.</text>
</comment>
<evidence type="ECO:0000256" key="1">
    <source>
        <dbReference type="ARBA" id="ARBA00008791"/>
    </source>
</evidence>
<dbReference type="PANTHER" id="PTHR46268">
    <property type="entry name" value="STRESS RESPONSE PROTEIN NHAX"/>
    <property type="match status" value="1"/>
</dbReference>
<name>A0ABP8AS20_9MICO</name>
<sequence length="198" mass="20237">MGTPRSGPVVVGLAVGTPDRVLDEAVSIAHDLGARLMCVYVDESRVPIGEAPDGSVVTAPVAAFDHNEPQGEKLQPALTEISARVVARAAAANVTVTHHTLAGDPVTALSRFAVDRGARLIVVGTRQPGVRASLSLLLAGPVASRLARRQPVPVLVVPLHDRSPLPTAAVAESGGEIDADAGADVPDPSDVLFGEGHA</sequence>
<evidence type="ECO:0000259" key="3">
    <source>
        <dbReference type="Pfam" id="PF00582"/>
    </source>
</evidence>
<dbReference type="PANTHER" id="PTHR46268:SF6">
    <property type="entry name" value="UNIVERSAL STRESS PROTEIN UP12"/>
    <property type="match status" value="1"/>
</dbReference>
<proteinExistence type="inferred from homology"/>
<dbReference type="EMBL" id="BAABBX010000014">
    <property type="protein sequence ID" value="GAA4189150.1"/>
    <property type="molecule type" value="Genomic_DNA"/>
</dbReference>
<dbReference type="RefSeq" id="WP_344775745.1">
    <property type="nucleotide sequence ID" value="NZ_BAABBX010000014.1"/>
</dbReference>
<evidence type="ECO:0000313" key="5">
    <source>
        <dbReference type="Proteomes" id="UP001500213"/>
    </source>
</evidence>
<dbReference type="Gene3D" id="3.40.50.620">
    <property type="entry name" value="HUPs"/>
    <property type="match status" value="1"/>
</dbReference>
<gene>
    <name evidence="4" type="ORF">GCM10022288_16470</name>
</gene>
<dbReference type="SUPFAM" id="SSF52402">
    <property type="entry name" value="Adenine nucleotide alpha hydrolases-like"/>
    <property type="match status" value="1"/>
</dbReference>
<evidence type="ECO:0000256" key="2">
    <source>
        <dbReference type="SAM" id="MobiDB-lite"/>
    </source>
</evidence>
<dbReference type="Proteomes" id="UP001500213">
    <property type="component" value="Unassembled WGS sequence"/>
</dbReference>
<keyword evidence="5" id="KW-1185">Reference proteome</keyword>
<feature type="region of interest" description="Disordered" evidence="2">
    <location>
        <begin position="175"/>
        <end position="198"/>
    </location>
</feature>
<dbReference type="InterPro" id="IPR014729">
    <property type="entry name" value="Rossmann-like_a/b/a_fold"/>
</dbReference>
<feature type="domain" description="UspA" evidence="3">
    <location>
        <begin position="10"/>
        <end position="158"/>
    </location>
</feature>
<evidence type="ECO:0000313" key="4">
    <source>
        <dbReference type="EMBL" id="GAA4189150.1"/>
    </source>
</evidence>
<accession>A0ABP8AS20</accession>
<organism evidence="4 5">
    <name type="scientific">Gryllotalpicola kribbensis</name>
    <dbReference type="NCBI Taxonomy" id="993084"/>
    <lineage>
        <taxon>Bacteria</taxon>
        <taxon>Bacillati</taxon>
        <taxon>Actinomycetota</taxon>
        <taxon>Actinomycetes</taxon>
        <taxon>Micrococcales</taxon>
        <taxon>Microbacteriaceae</taxon>
        <taxon>Gryllotalpicola</taxon>
    </lineage>
</organism>
<reference evidence="5" key="1">
    <citation type="journal article" date="2019" name="Int. J. Syst. Evol. Microbiol.">
        <title>The Global Catalogue of Microorganisms (GCM) 10K type strain sequencing project: providing services to taxonomists for standard genome sequencing and annotation.</title>
        <authorList>
            <consortium name="The Broad Institute Genomics Platform"/>
            <consortium name="The Broad Institute Genome Sequencing Center for Infectious Disease"/>
            <person name="Wu L."/>
            <person name="Ma J."/>
        </authorList>
    </citation>
    <scope>NUCLEOTIDE SEQUENCE [LARGE SCALE GENOMIC DNA]</scope>
    <source>
        <strain evidence="5">JCM 17593</strain>
    </source>
</reference>
<dbReference type="InterPro" id="IPR006016">
    <property type="entry name" value="UspA"/>
</dbReference>
<dbReference type="CDD" id="cd00293">
    <property type="entry name" value="USP-like"/>
    <property type="match status" value="1"/>
</dbReference>
<comment type="caution">
    <text evidence="4">The sequence shown here is derived from an EMBL/GenBank/DDBJ whole genome shotgun (WGS) entry which is preliminary data.</text>
</comment>